<evidence type="ECO:0000256" key="3">
    <source>
        <dbReference type="ARBA" id="ARBA00023163"/>
    </source>
</evidence>
<dbReference type="InterPro" id="IPR008920">
    <property type="entry name" value="TF_FadR/GntR_C"/>
</dbReference>
<sequence length="228" mass="26036">MDKRESTDMSSKLSTVTELRNLIRTAYFAPQSKLPSERELAEQLKVSRSTLRAALGTLEAEGEVWRHVGRGTFVGKRPPERMEVFPLPADMTNPAEVMEVRLIIEPQIADLAAHRATINDIEFMKQCLEKGEAAEDTATYEMWDGALHRAMAEAARNTLLLALFNAVNAIREHAVWGKLKDATLNDQRRRRYSIQHKNLVWAIERRDAVDCQRLMREHLAAVRDDMLN</sequence>
<dbReference type="CDD" id="cd07377">
    <property type="entry name" value="WHTH_GntR"/>
    <property type="match status" value="1"/>
</dbReference>
<protein>
    <submittedName>
        <fullName evidence="5">FadR family transcriptional regulator</fullName>
    </submittedName>
</protein>
<proteinExistence type="predicted"/>
<dbReference type="Gene3D" id="1.10.10.10">
    <property type="entry name" value="Winged helix-like DNA-binding domain superfamily/Winged helix DNA-binding domain"/>
    <property type="match status" value="1"/>
</dbReference>
<dbReference type="Proteomes" id="UP000664761">
    <property type="component" value="Unassembled WGS sequence"/>
</dbReference>
<dbReference type="InterPro" id="IPR011711">
    <property type="entry name" value="GntR_C"/>
</dbReference>
<keyword evidence="3" id="KW-0804">Transcription</keyword>
<accession>A0ABS3F547</accession>
<comment type="caution">
    <text evidence="5">The sequence shown here is derived from an EMBL/GenBank/DDBJ whole genome shotgun (WGS) entry which is preliminary data.</text>
</comment>
<dbReference type="SMART" id="SM00345">
    <property type="entry name" value="HTH_GNTR"/>
    <property type="match status" value="1"/>
</dbReference>
<dbReference type="InterPro" id="IPR036390">
    <property type="entry name" value="WH_DNA-bd_sf"/>
</dbReference>
<dbReference type="SUPFAM" id="SSF46785">
    <property type="entry name" value="Winged helix' DNA-binding domain"/>
    <property type="match status" value="1"/>
</dbReference>
<keyword evidence="1" id="KW-0805">Transcription regulation</keyword>
<evidence type="ECO:0000313" key="6">
    <source>
        <dbReference type="Proteomes" id="UP000664761"/>
    </source>
</evidence>
<dbReference type="InterPro" id="IPR000524">
    <property type="entry name" value="Tscrpt_reg_HTH_GntR"/>
</dbReference>
<feature type="domain" description="HTH gntR-type" evidence="4">
    <location>
        <begin position="9"/>
        <end position="77"/>
    </location>
</feature>
<keyword evidence="6" id="KW-1185">Reference proteome</keyword>
<name>A0ABS3F547_9PROT</name>
<evidence type="ECO:0000259" key="4">
    <source>
        <dbReference type="PROSITE" id="PS50949"/>
    </source>
</evidence>
<dbReference type="Pfam" id="PF07729">
    <property type="entry name" value="FCD"/>
    <property type="match status" value="1"/>
</dbReference>
<reference evidence="5 6" key="1">
    <citation type="submission" date="2021-03" db="EMBL/GenBank/DDBJ databases">
        <title>Sneathiella sp. CAU 1612 isolated from Kang Won-do.</title>
        <authorList>
            <person name="Kim W."/>
        </authorList>
    </citation>
    <scope>NUCLEOTIDE SEQUENCE [LARGE SCALE GENOMIC DNA]</scope>
    <source>
        <strain evidence="5 6">CAU 1612</strain>
    </source>
</reference>
<keyword evidence="2" id="KW-0238">DNA-binding</keyword>
<dbReference type="Gene3D" id="1.20.120.530">
    <property type="entry name" value="GntR ligand-binding domain-like"/>
    <property type="match status" value="1"/>
</dbReference>
<dbReference type="PROSITE" id="PS50949">
    <property type="entry name" value="HTH_GNTR"/>
    <property type="match status" value="1"/>
</dbReference>
<dbReference type="InterPro" id="IPR036388">
    <property type="entry name" value="WH-like_DNA-bd_sf"/>
</dbReference>
<dbReference type="Pfam" id="PF00392">
    <property type="entry name" value="GntR"/>
    <property type="match status" value="1"/>
</dbReference>
<evidence type="ECO:0000256" key="1">
    <source>
        <dbReference type="ARBA" id="ARBA00023015"/>
    </source>
</evidence>
<dbReference type="EMBL" id="JAFLNC010000002">
    <property type="protein sequence ID" value="MBO0333251.1"/>
    <property type="molecule type" value="Genomic_DNA"/>
</dbReference>
<dbReference type="SMART" id="SM00895">
    <property type="entry name" value="FCD"/>
    <property type="match status" value="1"/>
</dbReference>
<dbReference type="PANTHER" id="PTHR43537">
    <property type="entry name" value="TRANSCRIPTIONAL REGULATOR, GNTR FAMILY"/>
    <property type="match status" value="1"/>
</dbReference>
<organism evidence="5 6">
    <name type="scientific">Sneathiella sedimenti</name>
    <dbReference type="NCBI Taxonomy" id="2816034"/>
    <lineage>
        <taxon>Bacteria</taxon>
        <taxon>Pseudomonadati</taxon>
        <taxon>Pseudomonadota</taxon>
        <taxon>Alphaproteobacteria</taxon>
        <taxon>Sneathiellales</taxon>
        <taxon>Sneathiellaceae</taxon>
        <taxon>Sneathiella</taxon>
    </lineage>
</organism>
<evidence type="ECO:0000256" key="2">
    <source>
        <dbReference type="ARBA" id="ARBA00023125"/>
    </source>
</evidence>
<gene>
    <name evidence="5" type="ORF">J0X12_06490</name>
</gene>
<dbReference type="PANTHER" id="PTHR43537:SF5">
    <property type="entry name" value="UXU OPERON TRANSCRIPTIONAL REGULATOR"/>
    <property type="match status" value="1"/>
</dbReference>
<dbReference type="SUPFAM" id="SSF48008">
    <property type="entry name" value="GntR ligand-binding domain-like"/>
    <property type="match status" value="1"/>
</dbReference>
<evidence type="ECO:0000313" key="5">
    <source>
        <dbReference type="EMBL" id="MBO0333251.1"/>
    </source>
</evidence>
<dbReference type="PRINTS" id="PR00035">
    <property type="entry name" value="HTHGNTR"/>
</dbReference>